<dbReference type="GO" id="GO:0005886">
    <property type="term" value="C:plasma membrane"/>
    <property type="evidence" value="ECO:0007669"/>
    <property type="project" value="UniProtKB-SubCell"/>
</dbReference>
<dbReference type="EMBL" id="AP017312">
    <property type="protein sequence ID" value="BAU28509.1"/>
    <property type="molecule type" value="Genomic_DNA"/>
</dbReference>
<dbReference type="RefSeq" id="WP_096466258.1">
    <property type="nucleotide sequence ID" value="NZ_AP017312.1"/>
</dbReference>
<dbReference type="OrthoDB" id="107771at2"/>
<dbReference type="Proteomes" id="UP000217696">
    <property type="component" value="Chromosome"/>
</dbReference>
<dbReference type="Gene3D" id="6.10.340.10">
    <property type="match status" value="1"/>
</dbReference>
<sequence length="515" mass="57315">MKSIYVKIVSIFSLIILFGMLINTIFSQMMLQKTIGYTEQLLTQQMNDKVQTADTLINTQVENSKKTSTLLAEQFALHPEVIKGVTEGNKAMVHAALKDSTVVAREKAGIDLVWVTQLAARTPNGNTPILACPSNPSFDGFPNLHYASTNEALHTGKTVVSWEVNGEDGKLQVSAPIKDAKGKVIGAVVVGQQTYQPLLKRISDRSDTAMSIFLKNGKDFYIMTDTQKDEIGRKLFKDSHDKYAKDVKQAKNMAELASTNSDYKTILSFLNQVADKKDFTETILLQGKPYVCNFTPLTTYNGEVIGVLVSRFPGLLNTKEMIMSQTSTMRILSYTVTICVVVVSLIASIFFSRSITNPIQQMVQSVDQIARGDLTRKIDVRSKDEVGQLAEYLRAMTESLKKVIQEVSSAAHHVSASSHQLQANIEKTTKAAHQITMSVQHVAQVAENQQQQAEKSTAAIQVMNKKKMSSRNYVCSCGYQEHRDVHGARNILSKAIHEEIRHFDMPTKQKYLRIA</sequence>
<dbReference type="CDD" id="cd18773">
    <property type="entry name" value="PDC1_HK_sensor"/>
    <property type="match status" value="1"/>
</dbReference>
<dbReference type="SUPFAM" id="SSF158472">
    <property type="entry name" value="HAMP domain-like"/>
    <property type="match status" value="1"/>
</dbReference>
<dbReference type="InterPro" id="IPR029150">
    <property type="entry name" value="dCache_3"/>
</dbReference>
<dbReference type="CDD" id="cd06225">
    <property type="entry name" value="HAMP"/>
    <property type="match status" value="1"/>
</dbReference>
<dbReference type="PROSITE" id="PS50885">
    <property type="entry name" value="HAMP"/>
    <property type="match status" value="1"/>
</dbReference>
<accession>A0A0U5BCP8</accession>
<proteinExistence type="predicted"/>
<dbReference type="InterPro" id="IPR003660">
    <property type="entry name" value="HAMP_dom"/>
</dbReference>
<dbReference type="GO" id="GO:0007165">
    <property type="term" value="P:signal transduction"/>
    <property type="evidence" value="ECO:0007669"/>
    <property type="project" value="InterPro"/>
</dbReference>
<protein>
    <submittedName>
        <fullName evidence="4">Methyl-accepting chemotaxis protein McpB</fullName>
    </submittedName>
</protein>
<name>A0A0U5BCP8_9BACL</name>
<evidence type="ECO:0000256" key="1">
    <source>
        <dbReference type="ARBA" id="ARBA00004236"/>
    </source>
</evidence>
<organism evidence="4 5">
    <name type="scientific">Aneurinibacillus soli</name>
    <dbReference type="NCBI Taxonomy" id="1500254"/>
    <lineage>
        <taxon>Bacteria</taxon>
        <taxon>Bacillati</taxon>
        <taxon>Bacillota</taxon>
        <taxon>Bacilli</taxon>
        <taxon>Bacillales</taxon>
        <taxon>Paenibacillaceae</taxon>
        <taxon>Aneurinibacillus group</taxon>
        <taxon>Aneurinibacillus</taxon>
    </lineage>
</organism>
<gene>
    <name evidence="4" type="primary">mcpB_11</name>
    <name evidence="4" type="ORF">CB4_02683</name>
</gene>
<comment type="subcellular location">
    <subcellularLocation>
        <location evidence="1">Cell membrane</location>
    </subcellularLocation>
</comment>
<reference evidence="4 5" key="1">
    <citation type="submission" date="2015-12" db="EMBL/GenBank/DDBJ databases">
        <title>Genome sequence of Aneurinibacillus soli.</title>
        <authorList>
            <person name="Lee J.S."/>
            <person name="Lee K.C."/>
            <person name="Kim K.K."/>
            <person name="Lee B.W."/>
        </authorList>
    </citation>
    <scope>NUCLEOTIDE SEQUENCE [LARGE SCALE GENOMIC DNA]</scope>
    <source>
        <strain evidence="4 5">CB4</strain>
    </source>
</reference>
<keyword evidence="5" id="KW-1185">Reference proteome</keyword>
<dbReference type="Pfam" id="PF14827">
    <property type="entry name" value="dCache_3"/>
    <property type="match status" value="1"/>
</dbReference>
<keyword evidence="2" id="KW-1003">Cell membrane</keyword>
<evidence type="ECO:0000313" key="4">
    <source>
        <dbReference type="EMBL" id="BAU28509.1"/>
    </source>
</evidence>
<dbReference type="Pfam" id="PF00672">
    <property type="entry name" value="HAMP"/>
    <property type="match status" value="1"/>
</dbReference>
<dbReference type="KEGG" id="asoc:CB4_02683"/>
<dbReference type="SUPFAM" id="SSF103190">
    <property type="entry name" value="Sensory domain-like"/>
    <property type="match status" value="1"/>
</dbReference>
<dbReference type="PANTHER" id="PTHR32089">
    <property type="entry name" value="METHYL-ACCEPTING CHEMOTAXIS PROTEIN MCPB"/>
    <property type="match status" value="1"/>
</dbReference>
<evidence type="ECO:0000313" key="5">
    <source>
        <dbReference type="Proteomes" id="UP000217696"/>
    </source>
</evidence>
<evidence type="ECO:0000256" key="2">
    <source>
        <dbReference type="ARBA" id="ARBA00022475"/>
    </source>
</evidence>
<dbReference type="SMART" id="SM00304">
    <property type="entry name" value="HAMP"/>
    <property type="match status" value="1"/>
</dbReference>
<keyword evidence="3" id="KW-0472">Membrane</keyword>
<dbReference type="Gene3D" id="3.30.450.20">
    <property type="entry name" value="PAS domain"/>
    <property type="match status" value="1"/>
</dbReference>
<dbReference type="AlphaFoldDB" id="A0A0U5BCP8"/>
<dbReference type="InterPro" id="IPR029151">
    <property type="entry name" value="Sensor-like_sf"/>
</dbReference>
<evidence type="ECO:0000256" key="3">
    <source>
        <dbReference type="ARBA" id="ARBA00023136"/>
    </source>
</evidence>
<dbReference type="PANTHER" id="PTHR32089:SF112">
    <property type="entry name" value="LYSOZYME-LIKE PROTEIN-RELATED"/>
    <property type="match status" value="1"/>
</dbReference>